<organism evidence="4 5">
    <name type="scientific">Ligilactobacillus ubinensis</name>
    <dbReference type="NCBI Taxonomy" id="2876789"/>
    <lineage>
        <taxon>Bacteria</taxon>
        <taxon>Bacillati</taxon>
        <taxon>Bacillota</taxon>
        <taxon>Bacilli</taxon>
        <taxon>Lactobacillales</taxon>
        <taxon>Lactobacillaceae</taxon>
        <taxon>Ligilactobacillus</taxon>
    </lineage>
</organism>
<dbReference type="GO" id="GO:0002161">
    <property type="term" value="F:aminoacyl-tRNA deacylase activity"/>
    <property type="evidence" value="ECO:0007669"/>
    <property type="project" value="InterPro"/>
</dbReference>
<keyword evidence="5" id="KW-1185">Reference proteome</keyword>
<keyword evidence="2" id="KW-0648">Protein biosynthesis</keyword>
<dbReference type="AlphaFoldDB" id="A0A9X2JL01"/>
<comment type="similarity">
    <text evidence="1">Belongs to the PRORSD1 family.</text>
</comment>
<dbReference type="RefSeq" id="WP_253359096.1">
    <property type="nucleotide sequence ID" value="NZ_JAIULA010000003.1"/>
</dbReference>
<protein>
    <submittedName>
        <fullName evidence="4">Prolyl-tRNA editing protein</fullName>
    </submittedName>
</protein>
<reference evidence="4 5" key="1">
    <citation type="journal article" date="2023" name="Int. J. Syst. Evol. Microbiol.">
        <title>Ligilactobacillus ubinensis sp. nov., a novel species isolated from the wild ferment of a durian fruit (Durio zibethinus).</title>
        <authorList>
            <person name="Heng Y.C."/>
            <person name="Menon N."/>
            <person name="Chen B."/>
            <person name="Loo B.Z.L."/>
            <person name="Wong G.W.J."/>
            <person name="Lim A.C.H."/>
            <person name="Silvaraju S."/>
            <person name="Kittelmann S."/>
        </authorList>
    </citation>
    <scope>NUCLEOTIDE SEQUENCE [LARGE SCALE GENOMIC DNA]</scope>
    <source>
        <strain evidence="4 5">WILCCON 0076</strain>
    </source>
</reference>
<dbReference type="GO" id="GO:0006412">
    <property type="term" value="P:translation"/>
    <property type="evidence" value="ECO:0007669"/>
    <property type="project" value="UniProtKB-KW"/>
</dbReference>
<comment type="caution">
    <text evidence="4">The sequence shown here is derived from an EMBL/GenBank/DDBJ whole genome shotgun (WGS) entry which is preliminary data.</text>
</comment>
<dbReference type="InterPro" id="IPR007214">
    <property type="entry name" value="YbaK/aa-tRNA-synth-assoc-dom"/>
</dbReference>
<feature type="domain" description="YbaK/aminoacyl-tRNA synthetase-associated" evidence="3">
    <location>
        <begin position="44"/>
        <end position="147"/>
    </location>
</feature>
<name>A0A9X2JL01_9LACO</name>
<evidence type="ECO:0000259" key="3">
    <source>
        <dbReference type="Pfam" id="PF04073"/>
    </source>
</evidence>
<dbReference type="InterPro" id="IPR036754">
    <property type="entry name" value="YbaK/aa-tRNA-synt-asso_dom_sf"/>
</dbReference>
<proteinExistence type="inferred from homology"/>
<evidence type="ECO:0000256" key="2">
    <source>
        <dbReference type="ARBA" id="ARBA00022917"/>
    </source>
</evidence>
<dbReference type="Pfam" id="PF04073">
    <property type="entry name" value="tRNA_edit"/>
    <property type="match status" value="1"/>
</dbReference>
<dbReference type="Proteomes" id="UP001139006">
    <property type="component" value="Unassembled WGS sequence"/>
</dbReference>
<sequence>MASLATEQEALFLLNELHINYQLIEHPAIWTMDDPNSPAGLTEVKNLFLKEKKTEHYFLYLTTDKRVDFRKLAQQINLSQKKLQFAKEPELKSILHVISGMVTPLALMYDTEKKVQVLLSNELKKIEAIPIHPNTNTATVLITFQDLNLVLNRLGYVPQLIEPC</sequence>
<dbReference type="PANTHER" id="PTHR31423:SF3">
    <property type="entry name" value="PROLYL-TRNA SYNTHETASE ASSOCIATED DOMAIN-CONTAINING PROTEIN 1-RELATED"/>
    <property type="match status" value="1"/>
</dbReference>
<gene>
    <name evidence="4" type="ORF">LB941_02095</name>
</gene>
<evidence type="ECO:0000313" key="4">
    <source>
        <dbReference type="EMBL" id="MCP0886125.1"/>
    </source>
</evidence>
<dbReference type="EMBL" id="JAIULA010000003">
    <property type="protein sequence ID" value="MCP0886125.1"/>
    <property type="molecule type" value="Genomic_DNA"/>
</dbReference>
<accession>A0A9X2JL01</accession>
<dbReference type="SUPFAM" id="SSF55826">
    <property type="entry name" value="YbaK/ProRS associated domain"/>
    <property type="match status" value="1"/>
</dbReference>
<evidence type="ECO:0000313" key="5">
    <source>
        <dbReference type="Proteomes" id="UP001139006"/>
    </source>
</evidence>
<dbReference type="Gene3D" id="3.90.960.10">
    <property type="entry name" value="YbaK/aminoacyl-tRNA synthetase-associated domain"/>
    <property type="match status" value="1"/>
</dbReference>
<evidence type="ECO:0000256" key="1">
    <source>
        <dbReference type="ARBA" id="ARBA00010201"/>
    </source>
</evidence>
<dbReference type="InterPro" id="IPR040285">
    <property type="entry name" value="ProX/PRXD1"/>
</dbReference>
<dbReference type="PANTHER" id="PTHR31423">
    <property type="entry name" value="YBAK DOMAIN-CONTAINING PROTEIN"/>
    <property type="match status" value="1"/>
</dbReference>